<gene>
    <name evidence="4" type="ORF">FGO68_gene4827</name>
</gene>
<evidence type="ECO:0000313" key="5">
    <source>
        <dbReference type="Proteomes" id="UP000785679"/>
    </source>
</evidence>
<accession>A0A8J8P150</accession>
<organism evidence="4 5">
    <name type="scientific">Halteria grandinella</name>
    <dbReference type="NCBI Taxonomy" id="5974"/>
    <lineage>
        <taxon>Eukaryota</taxon>
        <taxon>Sar</taxon>
        <taxon>Alveolata</taxon>
        <taxon>Ciliophora</taxon>
        <taxon>Intramacronucleata</taxon>
        <taxon>Spirotrichea</taxon>
        <taxon>Stichotrichia</taxon>
        <taxon>Sporadotrichida</taxon>
        <taxon>Halteriidae</taxon>
        <taxon>Halteria</taxon>
    </lineage>
</organism>
<protein>
    <recommendedName>
        <fullName evidence="3">Calcineurin-like phosphoesterase domain-containing protein</fullName>
    </recommendedName>
</protein>
<evidence type="ECO:0000256" key="2">
    <source>
        <dbReference type="ARBA" id="ARBA00023180"/>
    </source>
</evidence>
<evidence type="ECO:0000259" key="3">
    <source>
        <dbReference type="Pfam" id="PF00149"/>
    </source>
</evidence>
<dbReference type="PANTHER" id="PTHR10340">
    <property type="entry name" value="SPHINGOMYELIN PHOSPHODIESTERASE"/>
    <property type="match status" value="1"/>
</dbReference>
<proteinExistence type="predicted"/>
<keyword evidence="2" id="KW-0325">Glycoprotein</keyword>
<dbReference type="Proteomes" id="UP000785679">
    <property type="component" value="Unassembled WGS sequence"/>
</dbReference>
<dbReference type="AlphaFoldDB" id="A0A8J8P150"/>
<dbReference type="GO" id="GO:0016787">
    <property type="term" value="F:hydrolase activity"/>
    <property type="evidence" value="ECO:0007669"/>
    <property type="project" value="UniProtKB-KW"/>
</dbReference>
<dbReference type="OrthoDB" id="440506at2759"/>
<keyword evidence="1" id="KW-0378">Hydrolase</keyword>
<reference evidence="4" key="1">
    <citation type="submission" date="2019-06" db="EMBL/GenBank/DDBJ databases">
        <authorList>
            <person name="Zheng W."/>
        </authorList>
    </citation>
    <scope>NUCLEOTIDE SEQUENCE</scope>
    <source>
        <strain evidence="4">QDHG01</strain>
    </source>
</reference>
<dbReference type="Pfam" id="PF00149">
    <property type="entry name" value="Metallophos"/>
    <property type="match status" value="1"/>
</dbReference>
<feature type="domain" description="Calcineurin-like phosphoesterase" evidence="3">
    <location>
        <begin position="26"/>
        <end position="235"/>
    </location>
</feature>
<keyword evidence="5" id="KW-1185">Reference proteome</keyword>
<dbReference type="InterPro" id="IPR004843">
    <property type="entry name" value="Calcineurin-like_PHP"/>
</dbReference>
<dbReference type="InterPro" id="IPR029052">
    <property type="entry name" value="Metallo-depent_PP-like"/>
</dbReference>
<evidence type="ECO:0000256" key="1">
    <source>
        <dbReference type="ARBA" id="ARBA00022801"/>
    </source>
</evidence>
<dbReference type="EMBL" id="RRYP01003134">
    <property type="protein sequence ID" value="TNV84105.1"/>
    <property type="molecule type" value="Genomic_DNA"/>
</dbReference>
<dbReference type="Gene3D" id="3.60.21.10">
    <property type="match status" value="1"/>
</dbReference>
<dbReference type="SUPFAM" id="SSF56300">
    <property type="entry name" value="Metallo-dependent phosphatases"/>
    <property type="match status" value="1"/>
</dbReference>
<dbReference type="PANTHER" id="PTHR10340:SF57">
    <property type="entry name" value="METALLOPHOS DOMAIN-CONTAINING PROTEIN"/>
    <property type="match status" value="1"/>
</dbReference>
<name>A0A8J8P150_HALGN</name>
<sequence>MDAPQQLLDLVVEDLYRQYHGDQSVDSKGKIDVIIVTGDIVVHELSSKNFSVNNWEKQKQIITQAFETLTDRFPGVPILNAIGNNDAIHHYQAPNGTNKAIFYGDLFDLWFKNYTPNHGGSEKQLKQIETTFKKGGYYRFDLSNELTLLTLNSQFMSPKNVQDTATEADQLAWLEAQLSEKSLRKYIIQAHIPPGLMYVEAVQQFWKNSSQQQFTDLMNKYDSKVLLFIGAHIHTADVRAPLSFFSHSLNMSVIMTPSISPFHQNNPGYTILDLNVTKSTDEIFVTEKMTMRFFQLGEYLILKRENWITTDLETDFGFTLINTSSIQQMVENLKKDHGMYARYTVERLGFRQTLANFASISHTALQMFLARYKVENYLCAMSNYEIEGYNVCLEQQ</sequence>
<comment type="caution">
    <text evidence="4">The sequence shown here is derived from an EMBL/GenBank/DDBJ whole genome shotgun (WGS) entry which is preliminary data.</text>
</comment>
<evidence type="ECO:0000313" key="4">
    <source>
        <dbReference type="EMBL" id="TNV84105.1"/>
    </source>
</evidence>